<dbReference type="Pfam" id="PF17248">
    <property type="entry name" value="DUF5317"/>
    <property type="match status" value="1"/>
</dbReference>
<feature type="transmembrane region" description="Helical" evidence="1">
    <location>
        <begin position="53"/>
        <end position="74"/>
    </location>
</feature>
<organism evidence="2 3">
    <name type="scientific">Gordoniibacillus kamchatkensis</name>
    <dbReference type="NCBI Taxonomy" id="1590651"/>
    <lineage>
        <taxon>Bacteria</taxon>
        <taxon>Bacillati</taxon>
        <taxon>Bacillota</taxon>
        <taxon>Bacilli</taxon>
        <taxon>Bacillales</taxon>
        <taxon>Paenibacillaceae</taxon>
        <taxon>Gordoniibacillus</taxon>
    </lineage>
</organism>
<name>A0ABR5AFU5_9BACL</name>
<keyword evidence="1" id="KW-0472">Membrane</keyword>
<reference evidence="2 3" key="1">
    <citation type="submission" date="2014-12" db="EMBL/GenBank/DDBJ databases">
        <title>Draft genome sequence of Paenibacillus kamchatkensis strain B-2647.</title>
        <authorList>
            <person name="Karlyshev A.V."/>
            <person name="Kudryashova E.B."/>
        </authorList>
    </citation>
    <scope>NUCLEOTIDE SEQUENCE [LARGE SCALE GENOMIC DNA]</scope>
    <source>
        <strain evidence="2 3">VKM B-2647</strain>
    </source>
</reference>
<gene>
    <name evidence="2" type="ORF">SD70_17045</name>
</gene>
<dbReference type="EMBL" id="JXAK01000029">
    <property type="protein sequence ID" value="KIL39928.1"/>
    <property type="molecule type" value="Genomic_DNA"/>
</dbReference>
<comment type="caution">
    <text evidence="2">The sequence shown here is derived from an EMBL/GenBank/DDBJ whole genome shotgun (WGS) entry which is preliminary data.</text>
</comment>
<evidence type="ECO:0000256" key="1">
    <source>
        <dbReference type="SAM" id="Phobius"/>
    </source>
</evidence>
<feature type="transmembrane region" description="Helical" evidence="1">
    <location>
        <begin position="30"/>
        <end position="47"/>
    </location>
</feature>
<evidence type="ECO:0000313" key="3">
    <source>
        <dbReference type="Proteomes" id="UP000031967"/>
    </source>
</evidence>
<feature type="transmembrane region" description="Helical" evidence="1">
    <location>
        <begin position="81"/>
        <end position="98"/>
    </location>
</feature>
<dbReference type="RefSeq" id="WP_041048726.1">
    <property type="nucleotide sequence ID" value="NZ_JXAK01000029.1"/>
</dbReference>
<evidence type="ECO:0000313" key="2">
    <source>
        <dbReference type="EMBL" id="KIL39928.1"/>
    </source>
</evidence>
<dbReference type="Proteomes" id="UP000031967">
    <property type="component" value="Unassembled WGS sequence"/>
</dbReference>
<dbReference type="InterPro" id="IPR035168">
    <property type="entry name" value="DUF5317"/>
</dbReference>
<sequence>MAFDGVIIGILVGLLRRGSLKGFLNVKLRYGWVFPILLAIQFLVYIFETRYAWVAAISNFTFMAVYIVGFVFLWMNRKEKGFLVLMAGVFLNFLVMLINGGRMPVSLEAASTIGKDYAQALQEGTLYGKHMVLTAETKLAFLGDIIPLNKPYYKQQVISIGDVVCGIGIFLYIQNLMVLDRPKKQKLPIIEKVL</sequence>
<feature type="transmembrane region" description="Helical" evidence="1">
    <location>
        <begin position="157"/>
        <end position="179"/>
    </location>
</feature>
<keyword evidence="1" id="KW-0812">Transmembrane</keyword>
<keyword evidence="3" id="KW-1185">Reference proteome</keyword>
<protein>
    <submittedName>
        <fullName evidence="2">Membrane protein</fullName>
    </submittedName>
</protein>
<keyword evidence="1" id="KW-1133">Transmembrane helix</keyword>
<accession>A0ABR5AFU5</accession>
<proteinExistence type="predicted"/>